<reference evidence="3" key="1">
    <citation type="submission" date="2014-11" db="EMBL/GenBank/DDBJ databases">
        <authorList>
            <person name="Geib S."/>
        </authorList>
    </citation>
    <scope>NUCLEOTIDE SEQUENCE</scope>
</reference>
<protein>
    <submittedName>
        <fullName evidence="3">Uncharacterized protein C12orf26 homolog</fullName>
    </submittedName>
</protein>
<evidence type="ECO:0000259" key="2">
    <source>
        <dbReference type="Pfam" id="PF13679"/>
    </source>
</evidence>
<sequence length="508" mass="57992">MSSSQIRACLEEILHFMQPHWEFVNCHMVSYLTEKHWQNYVPAEIRNEVADVESVQHCIETVFWQNDDRDNKYSGVKQFVANCGKYYLDKNVGVLTTIEQLNQAFGLVADETENLSIKEFMSEKKRHEVEITAKLVDRLIHSVARQNIDTHNYIVDAGDGKGYLSSRLALQYGYHVLGIDFQELNTENALERNRKLQRVWNGLVKRAELQQQGITSQRRGKSKNLPQSAAPTPETKADSAENEALYKTTAAYITPDLNIVQLLQQHFTQATDTSAICLTGLHTCGNLATTCLRLFHEQPQCKLICNIGCCYHLLQEEYAAPEYFANETISARQTTPGFPMSQFLRDKHLTLGRNARMLATQSLERVISERSAMNISLYYRALLEVLISESAEELRQKLQVGKVRKFANFNEYVALCCKKFATQNCNLRWNAAAVERVQEQFAADAHYMHLFYLLRMCFAQVIESLILLDRLLYLKEMGYAGSHLVAVFDAVISPRRFGIIAMKDAASS</sequence>
<proteinExistence type="predicted"/>
<dbReference type="AlphaFoldDB" id="A0A0A1WHT8"/>
<dbReference type="PANTHER" id="PTHR12496:SF9">
    <property type="entry name" value="METHYLTRANSFERASE-LIKE PROTEIN 25-RELATED"/>
    <property type="match status" value="1"/>
</dbReference>
<evidence type="ECO:0000256" key="1">
    <source>
        <dbReference type="SAM" id="MobiDB-lite"/>
    </source>
</evidence>
<organism evidence="3">
    <name type="scientific">Zeugodacus cucurbitae</name>
    <name type="common">Melon fruit fly</name>
    <name type="synonym">Bactrocera cucurbitae</name>
    <dbReference type="NCBI Taxonomy" id="28588"/>
    <lineage>
        <taxon>Eukaryota</taxon>
        <taxon>Metazoa</taxon>
        <taxon>Ecdysozoa</taxon>
        <taxon>Arthropoda</taxon>
        <taxon>Hexapoda</taxon>
        <taxon>Insecta</taxon>
        <taxon>Pterygota</taxon>
        <taxon>Neoptera</taxon>
        <taxon>Endopterygota</taxon>
        <taxon>Diptera</taxon>
        <taxon>Brachycera</taxon>
        <taxon>Muscomorpha</taxon>
        <taxon>Tephritoidea</taxon>
        <taxon>Tephritidae</taxon>
        <taxon>Zeugodacus</taxon>
        <taxon>Zeugodacus</taxon>
    </lineage>
</organism>
<dbReference type="EMBL" id="GBXI01015870">
    <property type="protein sequence ID" value="JAC98421.1"/>
    <property type="molecule type" value="Transcribed_RNA"/>
</dbReference>
<dbReference type="PANTHER" id="PTHR12496">
    <property type="entry name" value="CGI-41 METHYLTRANSFERASE"/>
    <property type="match status" value="1"/>
</dbReference>
<dbReference type="InterPro" id="IPR029063">
    <property type="entry name" value="SAM-dependent_MTases_sf"/>
</dbReference>
<reference evidence="3" key="2">
    <citation type="journal article" date="2015" name="Gigascience">
        <title>Reconstructing a comprehensive transcriptome assembly of a white-pupal translocated strain of the pest fruit fly Bactrocera cucurbitae.</title>
        <authorList>
            <person name="Sim S.B."/>
            <person name="Calla B."/>
            <person name="Hall B."/>
            <person name="DeRego T."/>
            <person name="Geib S.M."/>
        </authorList>
    </citation>
    <scope>NUCLEOTIDE SEQUENCE</scope>
</reference>
<dbReference type="InterPro" id="IPR052220">
    <property type="entry name" value="METTL25"/>
</dbReference>
<gene>
    <name evidence="3" type="primary">CL026_0</name>
    <name evidence="3" type="ORF">g.43572</name>
</gene>
<feature type="region of interest" description="Disordered" evidence="1">
    <location>
        <begin position="213"/>
        <end position="240"/>
    </location>
</feature>
<dbReference type="Pfam" id="PF13679">
    <property type="entry name" value="Methyltransf_32"/>
    <property type="match status" value="1"/>
</dbReference>
<accession>A0A0A1WHT8</accession>
<dbReference type="CDD" id="cd02440">
    <property type="entry name" value="AdoMet_MTases"/>
    <property type="match status" value="1"/>
</dbReference>
<feature type="domain" description="Methyltransferase" evidence="2">
    <location>
        <begin position="124"/>
        <end position="316"/>
    </location>
</feature>
<dbReference type="SUPFAM" id="SSF53335">
    <property type="entry name" value="S-adenosyl-L-methionine-dependent methyltransferases"/>
    <property type="match status" value="1"/>
</dbReference>
<dbReference type="InterPro" id="IPR025714">
    <property type="entry name" value="Methyltranfer_dom"/>
</dbReference>
<dbReference type="Gene3D" id="3.40.50.150">
    <property type="entry name" value="Vaccinia Virus protein VP39"/>
    <property type="match status" value="1"/>
</dbReference>
<name>A0A0A1WHT8_ZEUCU</name>
<evidence type="ECO:0000313" key="3">
    <source>
        <dbReference type="EMBL" id="JAC98421.1"/>
    </source>
</evidence>